<feature type="signal peptide" evidence="2">
    <location>
        <begin position="1"/>
        <end position="17"/>
    </location>
</feature>
<name>A0A1H1QDA9_9GAMM</name>
<feature type="region of interest" description="Disordered" evidence="1">
    <location>
        <begin position="29"/>
        <end position="53"/>
    </location>
</feature>
<evidence type="ECO:0000256" key="2">
    <source>
        <dbReference type="SAM" id="SignalP"/>
    </source>
</evidence>
<accession>A0A1H1QDA9</accession>
<evidence type="ECO:0008006" key="5">
    <source>
        <dbReference type="Google" id="ProtNLM"/>
    </source>
</evidence>
<protein>
    <recommendedName>
        <fullName evidence="5">Outer membrane transport energization protein TonB</fullName>
    </recommendedName>
</protein>
<feature type="compositionally biased region" description="Polar residues" evidence="1">
    <location>
        <begin position="34"/>
        <end position="46"/>
    </location>
</feature>
<dbReference type="EMBL" id="LT629748">
    <property type="protein sequence ID" value="SDS21498.1"/>
    <property type="molecule type" value="Genomic_DNA"/>
</dbReference>
<gene>
    <name evidence="3" type="ORF">SAMN05216198_1452</name>
</gene>
<proteinExistence type="predicted"/>
<dbReference type="AlphaFoldDB" id="A0A1H1QDA9"/>
<keyword evidence="4" id="KW-1185">Reference proteome</keyword>
<reference evidence="4" key="1">
    <citation type="submission" date="2016-10" db="EMBL/GenBank/DDBJ databases">
        <authorList>
            <person name="Varghese N."/>
            <person name="Submissions S."/>
        </authorList>
    </citation>
    <scope>NUCLEOTIDE SEQUENCE [LARGE SCALE GENOMIC DNA]</scope>
    <source>
        <strain evidence="4">2SM5</strain>
    </source>
</reference>
<keyword evidence="2" id="KW-0732">Signal</keyword>
<organism evidence="3 4">
    <name type="scientific">Halopseudomonas litoralis</name>
    <dbReference type="NCBI Taxonomy" id="797277"/>
    <lineage>
        <taxon>Bacteria</taxon>
        <taxon>Pseudomonadati</taxon>
        <taxon>Pseudomonadota</taxon>
        <taxon>Gammaproteobacteria</taxon>
        <taxon>Pseudomonadales</taxon>
        <taxon>Pseudomonadaceae</taxon>
        <taxon>Halopseudomonas</taxon>
    </lineage>
</organism>
<feature type="chain" id="PRO_5009257551" description="Outer membrane transport energization protein TonB" evidence="2">
    <location>
        <begin position="18"/>
        <end position="167"/>
    </location>
</feature>
<evidence type="ECO:0000313" key="3">
    <source>
        <dbReference type="EMBL" id="SDS21498.1"/>
    </source>
</evidence>
<dbReference type="Proteomes" id="UP000243426">
    <property type="component" value="Chromosome I"/>
</dbReference>
<evidence type="ECO:0000313" key="4">
    <source>
        <dbReference type="Proteomes" id="UP000243426"/>
    </source>
</evidence>
<evidence type="ECO:0000256" key="1">
    <source>
        <dbReference type="SAM" id="MobiDB-lite"/>
    </source>
</evidence>
<sequence length="167" mass="18682">MISRKLIALLITSAALAWLTSRPEPASIPAVTLPTKQHPGQASPPLQAQPVPEREPWRRAIELPAVEFVPEPEPEPVFEPVPMPIMVSPPPPPPPPSAPPLPVQYLGQLQHAGKVMLYIRYQDRAQSIAAGEQLDNLYRLDRIAQDYAVFRYLPMDVQQELHWNAEP</sequence>
<dbReference type="RefSeq" id="WP_090272697.1">
    <property type="nucleotide sequence ID" value="NZ_LT629748.1"/>
</dbReference>
<dbReference type="STRING" id="797277.SAMN05216198_1452"/>